<dbReference type="PANTHER" id="PTHR43179">
    <property type="entry name" value="RHAMNOSYLTRANSFERASE WBBL"/>
    <property type="match status" value="1"/>
</dbReference>
<keyword evidence="4" id="KW-0812">Transmembrane</keyword>
<proteinExistence type="inferred from homology"/>
<comment type="caution">
    <text evidence="6">The sequence shown here is derived from an EMBL/GenBank/DDBJ whole genome shotgun (WGS) entry which is preliminary data.</text>
</comment>
<dbReference type="Pfam" id="PF00535">
    <property type="entry name" value="Glycos_transf_2"/>
    <property type="match status" value="1"/>
</dbReference>
<protein>
    <submittedName>
        <fullName evidence="6">Glycosyltransferase family 2 protein</fullName>
    </submittedName>
</protein>
<reference evidence="6 7" key="1">
    <citation type="submission" date="2019-04" db="EMBL/GenBank/DDBJ databases">
        <title>Psychroflexus halotolerans sp. nov., isolated from a marine solar saltern.</title>
        <authorList>
            <person name="Feng X."/>
        </authorList>
    </citation>
    <scope>NUCLEOTIDE SEQUENCE [LARGE SCALE GENOMIC DNA]</scope>
    <source>
        <strain evidence="6 7">WDS2C27</strain>
    </source>
</reference>
<evidence type="ECO:0000259" key="5">
    <source>
        <dbReference type="Pfam" id="PF00535"/>
    </source>
</evidence>
<comment type="similarity">
    <text evidence="1">Belongs to the glycosyltransferase 2 family.</text>
</comment>
<dbReference type="PANTHER" id="PTHR43179:SF12">
    <property type="entry name" value="GALACTOFURANOSYLTRANSFERASE GLFT2"/>
    <property type="match status" value="1"/>
</dbReference>
<feature type="transmembrane region" description="Helical" evidence="4">
    <location>
        <begin position="251"/>
        <end position="272"/>
    </location>
</feature>
<keyword evidence="7" id="KW-1185">Reference proteome</keyword>
<evidence type="ECO:0000256" key="1">
    <source>
        <dbReference type="ARBA" id="ARBA00006739"/>
    </source>
</evidence>
<dbReference type="Gene3D" id="3.90.550.10">
    <property type="entry name" value="Spore Coat Polysaccharide Biosynthesis Protein SpsA, Chain A"/>
    <property type="match status" value="1"/>
</dbReference>
<dbReference type="AlphaFoldDB" id="A0A4U5TPH0"/>
<evidence type="ECO:0000256" key="2">
    <source>
        <dbReference type="ARBA" id="ARBA00022676"/>
    </source>
</evidence>
<dbReference type="RefSeq" id="WP_138931981.1">
    <property type="nucleotide sequence ID" value="NZ_SWMU01000003.1"/>
</dbReference>
<dbReference type="EMBL" id="SWMU01000003">
    <property type="protein sequence ID" value="TKS55866.1"/>
    <property type="molecule type" value="Genomic_DNA"/>
</dbReference>
<dbReference type="SUPFAM" id="SSF53448">
    <property type="entry name" value="Nucleotide-diphospho-sugar transferases"/>
    <property type="match status" value="1"/>
</dbReference>
<feature type="transmembrane region" description="Helical" evidence="4">
    <location>
        <begin position="307"/>
        <end position="323"/>
    </location>
</feature>
<gene>
    <name evidence="6" type="ORF">FCN74_07475</name>
</gene>
<dbReference type="InterPro" id="IPR001173">
    <property type="entry name" value="Glyco_trans_2-like"/>
</dbReference>
<sequence length="331" mass="38453">MSIAVVILNWNGKKLLETFLPSVVKYSKEAQIYVVDNASTDDSLSFLNTKYPNIKTISNTYNAGYAGGYNQGLKHIKEDIYILLNNDVLVSKNWLNPIIKTFKNQKDVAIVQPKILDYNKPEYFEYAGAAGGFLDLWAYPYCRGRIFDTLERDNGQYDEDVHIFWASGACLAIKRKVFWAIGAFDEKYFAHQEEIDLCWRAYNHGFKAWYTHLSCVYHLGGGTLNAFQPQKTFLNFRNSIFNIAKNMTSPWFVLIVLGRLILDALACVRFLFKGQFRHIGAVLRAHLSFYKHSPKIIKKRKKHFKNLKYYSIFSIVFEYFILGKKQYDKLI</sequence>
<keyword evidence="4" id="KW-1133">Transmembrane helix</keyword>
<evidence type="ECO:0000256" key="4">
    <source>
        <dbReference type="SAM" id="Phobius"/>
    </source>
</evidence>
<dbReference type="GO" id="GO:0016757">
    <property type="term" value="F:glycosyltransferase activity"/>
    <property type="evidence" value="ECO:0007669"/>
    <property type="project" value="UniProtKB-KW"/>
</dbReference>
<organism evidence="6 7">
    <name type="scientific">Mesohalobacter halotolerans</name>
    <dbReference type="NCBI Taxonomy" id="1883405"/>
    <lineage>
        <taxon>Bacteria</taxon>
        <taxon>Pseudomonadati</taxon>
        <taxon>Bacteroidota</taxon>
        <taxon>Flavobacteriia</taxon>
        <taxon>Flavobacteriales</taxon>
        <taxon>Flavobacteriaceae</taxon>
        <taxon>Mesohalobacter</taxon>
    </lineage>
</organism>
<evidence type="ECO:0000313" key="6">
    <source>
        <dbReference type="EMBL" id="TKS55866.1"/>
    </source>
</evidence>
<keyword evidence="2" id="KW-0328">Glycosyltransferase</keyword>
<evidence type="ECO:0000313" key="7">
    <source>
        <dbReference type="Proteomes" id="UP000306552"/>
    </source>
</evidence>
<keyword evidence="4" id="KW-0472">Membrane</keyword>
<dbReference type="Proteomes" id="UP000306552">
    <property type="component" value="Unassembled WGS sequence"/>
</dbReference>
<dbReference type="InterPro" id="IPR029044">
    <property type="entry name" value="Nucleotide-diphossugar_trans"/>
</dbReference>
<accession>A0A4U5TPH0</accession>
<name>A0A4U5TPH0_9FLAO</name>
<dbReference type="OrthoDB" id="9771846at2"/>
<feature type="domain" description="Glycosyltransferase 2-like" evidence="5">
    <location>
        <begin position="5"/>
        <end position="181"/>
    </location>
</feature>
<evidence type="ECO:0000256" key="3">
    <source>
        <dbReference type="ARBA" id="ARBA00022679"/>
    </source>
</evidence>
<keyword evidence="3 6" id="KW-0808">Transferase</keyword>
<dbReference type="CDD" id="cd04186">
    <property type="entry name" value="GT_2_like_c"/>
    <property type="match status" value="1"/>
</dbReference>